<name>A0A2J6Q245_9HELO</name>
<dbReference type="AlphaFoldDB" id="A0A2J6Q245"/>
<evidence type="ECO:0000313" key="4">
    <source>
        <dbReference type="Proteomes" id="UP000235672"/>
    </source>
</evidence>
<reference evidence="3 4" key="1">
    <citation type="submission" date="2016-05" db="EMBL/GenBank/DDBJ databases">
        <title>A degradative enzymes factory behind the ericoid mycorrhizal symbiosis.</title>
        <authorList>
            <consortium name="DOE Joint Genome Institute"/>
            <person name="Martino E."/>
            <person name="Morin E."/>
            <person name="Grelet G."/>
            <person name="Kuo A."/>
            <person name="Kohler A."/>
            <person name="Daghino S."/>
            <person name="Barry K."/>
            <person name="Choi C."/>
            <person name="Cichocki N."/>
            <person name="Clum A."/>
            <person name="Copeland A."/>
            <person name="Hainaut M."/>
            <person name="Haridas S."/>
            <person name="Labutti K."/>
            <person name="Lindquist E."/>
            <person name="Lipzen A."/>
            <person name="Khouja H.-R."/>
            <person name="Murat C."/>
            <person name="Ohm R."/>
            <person name="Olson A."/>
            <person name="Spatafora J."/>
            <person name="Veneault-Fourrey C."/>
            <person name="Henrissat B."/>
            <person name="Grigoriev I."/>
            <person name="Martin F."/>
            <person name="Perotto S."/>
        </authorList>
    </citation>
    <scope>NUCLEOTIDE SEQUENCE [LARGE SCALE GENOMIC DNA]</scope>
    <source>
        <strain evidence="3 4">UAMH 7357</strain>
    </source>
</reference>
<dbReference type="STRING" id="1745343.A0A2J6Q245"/>
<dbReference type="Gene3D" id="3.30.559.10">
    <property type="entry name" value="Chloramphenicol acetyltransferase-like domain"/>
    <property type="match status" value="2"/>
</dbReference>
<feature type="domain" description="Trichothecene 3-O-acetyltransferase-like N-terminal" evidence="2">
    <location>
        <begin position="38"/>
        <end position="181"/>
    </location>
</feature>
<evidence type="ECO:0000256" key="1">
    <source>
        <dbReference type="ARBA" id="ARBA00022679"/>
    </source>
</evidence>
<organism evidence="3 4">
    <name type="scientific">Hyaloscypha hepaticicola</name>
    <dbReference type="NCBI Taxonomy" id="2082293"/>
    <lineage>
        <taxon>Eukaryota</taxon>
        <taxon>Fungi</taxon>
        <taxon>Dikarya</taxon>
        <taxon>Ascomycota</taxon>
        <taxon>Pezizomycotina</taxon>
        <taxon>Leotiomycetes</taxon>
        <taxon>Helotiales</taxon>
        <taxon>Hyaloscyphaceae</taxon>
        <taxon>Hyaloscypha</taxon>
    </lineage>
</organism>
<sequence>MSADSSFKDENVLISGPSFHLDLAGLDAFHPVHYSNRLLIFRCASSEQRDAQLTALKIGLQALVNRCPMLGGIVVPLPPDEAKNGKEDWRTIVPNKGIKLVVRDLRNKLPSFHELEAANFPALQLPYDLLTTVPPGIGNDRPFATFRVQFSTIKRGTIITISISHSVADGSGTNELTRVLAEETRLAQASLNDEVTKEVVPEVATIAAMMMDRSALRNLTSGNPFDIKDYPAYRLLHPPSTMKSQGTPLVHPFEATSPESPVLLHISQPNLEQLKKDATTSDVPFISTHDALAALIWRSSLLIRSRRSPSAQNLPPSTLGTVFLPSDARRHLKLTDSYIGNCVYQLQADLPLSELFSPSGLKQAAAVIRRAITAVTPSKVISLLAFTNKKWPVWGFLDSYSTTGVGMGTDWTSGMLYEQDWGAAFGPLIRYRYLGGAGCCILPKLPDGSAEVVVSVMPEEESLLRSTECFGKYIDPF</sequence>
<proteinExistence type="predicted"/>
<dbReference type="InterPro" id="IPR050317">
    <property type="entry name" value="Plant_Fungal_Acyltransferase"/>
</dbReference>
<dbReference type="PANTHER" id="PTHR31642">
    <property type="entry name" value="TRICHOTHECENE 3-O-ACETYLTRANSFERASE"/>
    <property type="match status" value="1"/>
</dbReference>
<protein>
    <recommendedName>
        <fullName evidence="2">Trichothecene 3-O-acetyltransferase-like N-terminal domain-containing protein</fullName>
    </recommendedName>
</protein>
<dbReference type="GO" id="GO:0016747">
    <property type="term" value="F:acyltransferase activity, transferring groups other than amino-acyl groups"/>
    <property type="evidence" value="ECO:0007669"/>
    <property type="project" value="TreeGrafter"/>
</dbReference>
<dbReference type="PANTHER" id="PTHR31642:SF310">
    <property type="entry name" value="FATTY ALCOHOL:CAFFEOYL-COA ACYLTRANSFERASE"/>
    <property type="match status" value="1"/>
</dbReference>
<dbReference type="EMBL" id="KZ613485">
    <property type="protein sequence ID" value="PMD20351.1"/>
    <property type="molecule type" value="Genomic_DNA"/>
</dbReference>
<keyword evidence="4" id="KW-1185">Reference proteome</keyword>
<evidence type="ECO:0000313" key="3">
    <source>
        <dbReference type="EMBL" id="PMD20351.1"/>
    </source>
</evidence>
<evidence type="ECO:0000259" key="2">
    <source>
        <dbReference type="Pfam" id="PF22664"/>
    </source>
</evidence>
<gene>
    <name evidence="3" type="ORF">NA56DRAFT_179454</name>
</gene>
<dbReference type="InterPro" id="IPR054710">
    <property type="entry name" value="Tri101-like_N"/>
</dbReference>
<accession>A0A2J6Q245</accession>
<keyword evidence="1" id="KW-0808">Transferase</keyword>
<dbReference type="OrthoDB" id="1862401at2759"/>
<dbReference type="Pfam" id="PF22664">
    <property type="entry name" value="TRI-like_N"/>
    <property type="match status" value="1"/>
</dbReference>
<dbReference type="GO" id="GO:0044550">
    <property type="term" value="P:secondary metabolite biosynthetic process"/>
    <property type="evidence" value="ECO:0007669"/>
    <property type="project" value="TreeGrafter"/>
</dbReference>
<dbReference type="Proteomes" id="UP000235672">
    <property type="component" value="Unassembled WGS sequence"/>
</dbReference>
<dbReference type="InterPro" id="IPR023213">
    <property type="entry name" value="CAT-like_dom_sf"/>
</dbReference>